<dbReference type="Pfam" id="PF06013">
    <property type="entry name" value="WXG100"/>
    <property type="match status" value="1"/>
</dbReference>
<reference evidence="2" key="1">
    <citation type="submission" date="2020-03" db="EMBL/GenBank/DDBJ databases">
        <title>Draft sequencing of Calidifontibacter sp. DB0510.</title>
        <authorList>
            <person name="Kim D.-U."/>
        </authorList>
    </citation>
    <scope>NUCLEOTIDE SEQUENCE</scope>
    <source>
        <strain evidence="2">DB0510</strain>
    </source>
</reference>
<comment type="caution">
    <text evidence="2">The sequence shown here is derived from an EMBL/GenBank/DDBJ whole genome shotgun (WGS) entry which is preliminary data.</text>
</comment>
<comment type="similarity">
    <text evidence="1">Belongs to the WXG100 family.</text>
</comment>
<evidence type="ECO:0000256" key="1">
    <source>
        <dbReference type="RuleBase" id="RU362001"/>
    </source>
</evidence>
<name>A0A967B069_9MICO</name>
<dbReference type="SUPFAM" id="SSF140453">
    <property type="entry name" value="EsxAB dimer-like"/>
    <property type="match status" value="1"/>
</dbReference>
<protein>
    <recommendedName>
        <fullName evidence="1">ESAT-6-like protein</fullName>
    </recommendedName>
</protein>
<dbReference type="InterPro" id="IPR010310">
    <property type="entry name" value="T7SS_ESAT-6-like"/>
</dbReference>
<keyword evidence="3" id="KW-1185">Reference proteome</keyword>
<dbReference type="EMBL" id="JAAOIV010000004">
    <property type="protein sequence ID" value="NHN55599.1"/>
    <property type="molecule type" value="Genomic_DNA"/>
</dbReference>
<evidence type="ECO:0000313" key="2">
    <source>
        <dbReference type="EMBL" id="NHN55599.1"/>
    </source>
</evidence>
<gene>
    <name evidence="2" type="ORF">G9U51_07370</name>
</gene>
<dbReference type="InterPro" id="IPR036689">
    <property type="entry name" value="ESAT-6-like_sf"/>
</dbReference>
<proteinExistence type="inferred from homology"/>
<dbReference type="NCBIfam" id="TIGR03930">
    <property type="entry name" value="WXG100_ESAT6"/>
    <property type="match status" value="1"/>
</dbReference>
<evidence type="ECO:0000313" key="3">
    <source>
        <dbReference type="Proteomes" id="UP000744769"/>
    </source>
</evidence>
<dbReference type="RefSeq" id="WP_166195421.1">
    <property type="nucleotide sequence ID" value="NZ_JAAOIV010000004.1"/>
</dbReference>
<sequence length="103" mass="11121">MSYPKGSFSVDSGALDSHSSDIGQVSKQIEELMGLMQRRLESLKGNWKGAAASQYEVLHGDWIKATKKVQTSLDAIGLAVGGASKVYSTTEDDVMRAFQIPGR</sequence>
<dbReference type="Gene3D" id="1.10.287.1060">
    <property type="entry name" value="ESAT-6-like"/>
    <property type="match status" value="1"/>
</dbReference>
<accession>A0A967B069</accession>
<organism evidence="2 3">
    <name type="scientific">Metallococcus carri</name>
    <dbReference type="NCBI Taxonomy" id="1656884"/>
    <lineage>
        <taxon>Bacteria</taxon>
        <taxon>Bacillati</taxon>
        <taxon>Actinomycetota</taxon>
        <taxon>Actinomycetes</taxon>
        <taxon>Micrococcales</taxon>
        <taxon>Dermacoccaceae</taxon>
        <taxon>Metallococcus</taxon>
    </lineage>
</organism>
<dbReference type="Proteomes" id="UP000744769">
    <property type="component" value="Unassembled WGS sequence"/>
</dbReference>
<dbReference type="AlphaFoldDB" id="A0A967B069"/>